<dbReference type="AlphaFoldDB" id="A0A0F9CYE9"/>
<keyword evidence="1" id="KW-1133">Transmembrane helix</keyword>
<organism evidence="2">
    <name type="scientific">marine sediment metagenome</name>
    <dbReference type="NCBI Taxonomy" id="412755"/>
    <lineage>
        <taxon>unclassified sequences</taxon>
        <taxon>metagenomes</taxon>
        <taxon>ecological metagenomes</taxon>
    </lineage>
</organism>
<name>A0A0F9CYE9_9ZZZZ</name>
<evidence type="ECO:0000313" key="2">
    <source>
        <dbReference type="EMBL" id="KKL04888.1"/>
    </source>
</evidence>
<comment type="caution">
    <text evidence="2">The sequence shown here is derived from an EMBL/GenBank/DDBJ whole genome shotgun (WGS) entry which is preliminary data.</text>
</comment>
<reference evidence="2" key="1">
    <citation type="journal article" date="2015" name="Nature">
        <title>Complex archaea that bridge the gap between prokaryotes and eukaryotes.</title>
        <authorList>
            <person name="Spang A."/>
            <person name="Saw J.H."/>
            <person name="Jorgensen S.L."/>
            <person name="Zaremba-Niedzwiedzka K."/>
            <person name="Martijn J."/>
            <person name="Lind A.E."/>
            <person name="van Eijk R."/>
            <person name="Schleper C."/>
            <person name="Guy L."/>
            <person name="Ettema T.J."/>
        </authorList>
    </citation>
    <scope>NUCLEOTIDE SEQUENCE</scope>
</reference>
<proteinExistence type="predicted"/>
<feature type="non-terminal residue" evidence="2">
    <location>
        <position position="1"/>
    </location>
</feature>
<evidence type="ECO:0000256" key="1">
    <source>
        <dbReference type="SAM" id="Phobius"/>
    </source>
</evidence>
<sequence>VVIFIIAGILSLMLKQYHQGAINLCIALANFMIFYGGRFLK</sequence>
<keyword evidence="1" id="KW-0472">Membrane</keyword>
<keyword evidence="1" id="KW-0812">Transmembrane</keyword>
<dbReference type="EMBL" id="LAZR01044346">
    <property type="protein sequence ID" value="KKL04888.1"/>
    <property type="molecule type" value="Genomic_DNA"/>
</dbReference>
<feature type="transmembrane region" description="Helical" evidence="1">
    <location>
        <begin position="20"/>
        <end position="40"/>
    </location>
</feature>
<protein>
    <submittedName>
        <fullName evidence="2">Uncharacterized protein</fullName>
    </submittedName>
</protein>
<accession>A0A0F9CYE9</accession>
<gene>
    <name evidence="2" type="ORF">LCGC14_2611580</name>
</gene>